<dbReference type="AlphaFoldDB" id="A6USP7"/>
<dbReference type="OrthoDB" id="62350at2157"/>
<accession>A6USP7</accession>
<protein>
    <recommendedName>
        <fullName evidence="3">Transposase-like protein</fullName>
    </recommendedName>
</protein>
<dbReference type="KEGG" id="mvn:Mevan_1627"/>
<dbReference type="Proteomes" id="UP000001107">
    <property type="component" value="Chromosome"/>
</dbReference>
<evidence type="ECO:0000313" key="2">
    <source>
        <dbReference type="Proteomes" id="UP000001107"/>
    </source>
</evidence>
<dbReference type="GeneID" id="5326080"/>
<dbReference type="RefSeq" id="WP_012066433.1">
    <property type="nucleotide sequence ID" value="NC_009634.1"/>
</dbReference>
<gene>
    <name evidence="1" type="ordered locus">Mevan_1627</name>
</gene>
<proteinExistence type="predicted"/>
<keyword evidence="2" id="KW-1185">Reference proteome</keyword>
<organism evidence="1 2">
    <name type="scientific">Methanococcus vannielii (strain ATCC 35089 / DSM 1224 / JCM 13029 / OCM 148 / SB)</name>
    <dbReference type="NCBI Taxonomy" id="406327"/>
    <lineage>
        <taxon>Archaea</taxon>
        <taxon>Methanobacteriati</taxon>
        <taxon>Methanobacteriota</taxon>
        <taxon>Methanomada group</taxon>
        <taxon>Methanococci</taxon>
        <taxon>Methanococcales</taxon>
        <taxon>Methanococcaceae</taxon>
        <taxon>Methanococcus</taxon>
    </lineage>
</organism>
<evidence type="ECO:0000313" key="1">
    <source>
        <dbReference type="EMBL" id="ABR55519.1"/>
    </source>
</evidence>
<evidence type="ECO:0008006" key="3">
    <source>
        <dbReference type="Google" id="ProtNLM"/>
    </source>
</evidence>
<dbReference type="eggNOG" id="arCOG03352">
    <property type="taxonomic scope" value="Archaea"/>
</dbReference>
<dbReference type="Gene3D" id="1.10.10.60">
    <property type="entry name" value="Homeodomain-like"/>
    <property type="match status" value="1"/>
</dbReference>
<dbReference type="HOGENOM" id="CLU_101656_0_0_2"/>
<name>A6USP7_METVS</name>
<dbReference type="EMBL" id="CP000742">
    <property type="protein sequence ID" value="ABR55519.1"/>
    <property type="molecule type" value="Genomic_DNA"/>
</dbReference>
<dbReference type="STRING" id="406327.Mevan_1627"/>
<sequence length="175" mass="20885">MEKNYKTIHTVKYLSKKEVDLIIKQGYDEITMPKSVYEYMGRKNKGALNRLLIFGVDISITDAVGRPKKVEKDLKNKIIEEIVNGKSIRKIAEEHDLKKSTIWDNVKDEMEKIKQERFRKMIYEYKELLIQKEKYSEYIETLFLELEIYLSNNELKKAEKVLLKIIEYSKKKINV</sequence>
<reference evidence="1" key="1">
    <citation type="submission" date="2007-06" db="EMBL/GenBank/DDBJ databases">
        <title>Complete sequence of Methanococcus vannielii SB.</title>
        <authorList>
            <consortium name="US DOE Joint Genome Institute"/>
            <person name="Copeland A."/>
            <person name="Lucas S."/>
            <person name="Lapidus A."/>
            <person name="Barry K."/>
            <person name="Glavina del Rio T."/>
            <person name="Dalin E."/>
            <person name="Tice H."/>
            <person name="Pitluck S."/>
            <person name="Chain P."/>
            <person name="Malfatti S."/>
            <person name="Shin M."/>
            <person name="Vergez L."/>
            <person name="Schmutz J."/>
            <person name="Larimer F."/>
            <person name="Land M."/>
            <person name="Hauser L."/>
            <person name="Kyrpides N."/>
            <person name="Anderson I."/>
            <person name="Sieprawska-Lupa M."/>
            <person name="Whitman W.B."/>
            <person name="Richardson P."/>
        </authorList>
    </citation>
    <scope>NUCLEOTIDE SEQUENCE [LARGE SCALE GENOMIC DNA]</scope>
    <source>
        <strain evidence="1">SB</strain>
    </source>
</reference>